<keyword evidence="22" id="KW-1185">Reference proteome</keyword>
<evidence type="ECO:0000256" key="8">
    <source>
        <dbReference type="ARBA" id="ARBA00022692"/>
    </source>
</evidence>
<comment type="subcellular location">
    <subcellularLocation>
        <location evidence="2">Golgi apparatus membrane</location>
        <topology evidence="2">Single-pass type II membrane protein</topology>
    </subcellularLocation>
</comment>
<sequence>MFPRCLSSIVSWRSVAILAVVASLLQVTNVVLTWQLRQRQQAAAETAAAAAAGEVNSGSALKVGLRGQHSLFRRRDYHLGQKFSDDHQAMLSHIAHWSVLDGSGEFRVAVGVLRGSGAEAGQDERLDGRDEQSVPISQGLTLVTQCSLARLHHLPPLAKHWQGPVSIAVFALSGEVQAVVQTFHLLRKCYPEIKENVTFSLVFPLNSPTSPHLTPTADTTPCEKIFLEIHQANYDFKGVQYPNNLLRNIARKATNTPLMMVVDIDMTPSLGLHDSFISYAVGKGLFGDNSGEDKTVWVVPAYEIKDDVKIPKTKQELLKMKENGLARPFYQELCLKCQRYTDYAAWEKNKGGKVGHVEPLYEVLWQDPWEPFYITRTNIPPYDERFRQYGFNRISQVCELHVAGYRFLVLDSAFVVHQGYKTSDNFHSTKDMEQEKNRILFRQFKGELKERYPESSRRCY</sequence>
<evidence type="ECO:0000256" key="3">
    <source>
        <dbReference type="ARBA" id="ARBA00004922"/>
    </source>
</evidence>
<evidence type="ECO:0000313" key="21">
    <source>
        <dbReference type="EMBL" id="KAK8742744.1"/>
    </source>
</evidence>
<dbReference type="Proteomes" id="UP001445076">
    <property type="component" value="Unassembled WGS sequence"/>
</dbReference>
<keyword evidence="7" id="KW-0808">Transferase</keyword>
<keyword evidence="15" id="KW-0464">Manganese</keyword>
<evidence type="ECO:0000256" key="2">
    <source>
        <dbReference type="ARBA" id="ARBA00004323"/>
    </source>
</evidence>
<dbReference type="Pfam" id="PF13896">
    <property type="entry name" value="Glyco_transf_49"/>
    <property type="match status" value="1"/>
</dbReference>
<keyword evidence="14" id="KW-0325">Glycoprotein</keyword>
<evidence type="ECO:0000256" key="1">
    <source>
        <dbReference type="ARBA" id="ARBA00001936"/>
    </source>
</evidence>
<dbReference type="GO" id="GO:0015020">
    <property type="term" value="F:glucuronosyltransferase activity"/>
    <property type="evidence" value="ECO:0007669"/>
    <property type="project" value="InterPro"/>
</dbReference>
<keyword evidence="13" id="KW-0472">Membrane</keyword>
<organism evidence="21 22">
    <name type="scientific">Cherax quadricarinatus</name>
    <name type="common">Australian red claw crayfish</name>
    <dbReference type="NCBI Taxonomy" id="27406"/>
    <lineage>
        <taxon>Eukaryota</taxon>
        <taxon>Metazoa</taxon>
        <taxon>Ecdysozoa</taxon>
        <taxon>Arthropoda</taxon>
        <taxon>Crustacea</taxon>
        <taxon>Multicrustacea</taxon>
        <taxon>Malacostraca</taxon>
        <taxon>Eumalacostraca</taxon>
        <taxon>Eucarida</taxon>
        <taxon>Decapoda</taxon>
        <taxon>Pleocyemata</taxon>
        <taxon>Astacidea</taxon>
        <taxon>Parastacoidea</taxon>
        <taxon>Parastacidae</taxon>
        <taxon>Cherax</taxon>
    </lineage>
</organism>
<dbReference type="PANTHER" id="PTHR46420">
    <property type="entry name" value="BETA-1,4-GLUCURONYLTRANSFERASE 1"/>
    <property type="match status" value="1"/>
</dbReference>
<dbReference type="GO" id="GO:0046872">
    <property type="term" value="F:metal ion binding"/>
    <property type="evidence" value="ECO:0007669"/>
    <property type="project" value="UniProtKB-KW"/>
</dbReference>
<evidence type="ECO:0000256" key="20">
    <source>
        <dbReference type="ARBA" id="ARBA00047852"/>
    </source>
</evidence>
<comment type="caution">
    <text evidence="21">The sequence shown here is derived from an EMBL/GenBank/DDBJ whole genome shotgun (WGS) entry which is preliminary data.</text>
</comment>
<protein>
    <recommendedName>
        <fullName evidence="5">Beta-1,4-glucuronyltransferase 1</fullName>
    </recommendedName>
    <alternativeName>
        <fullName evidence="16">I-beta-1,3-N-acetylglucosaminyltransferase</fullName>
    </alternativeName>
    <alternativeName>
        <fullName evidence="19">N-acetyllactosaminide beta-1,3-N-acetylglucosaminyltransferase</fullName>
    </alternativeName>
    <alternativeName>
        <fullName evidence="17">Poly-N-acetyllactosamine extension enzyme</fullName>
    </alternativeName>
    <alternativeName>
        <fullName evidence="18">UDP-GlcNAc:betaGal beta-1,3-N-acetylglucosaminyltransferase 1</fullName>
    </alternativeName>
</protein>
<keyword evidence="6" id="KW-0328">Glycosyltransferase</keyword>
<evidence type="ECO:0000256" key="11">
    <source>
        <dbReference type="ARBA" id="ARBA00022989"/>
    </source>
</evidence>
<reference evidence="21" key="2">
    <citation type="submission" date="2024-01" db="EMBL/GenBank/DDBJ databases">
        <authorList>
            <person name="He J."/>
            <person name="Wang M."/>
            <person name="Zheng J."/>
            <person name="Liu Z."/>
        </authorList>
    </citation>
    <scope>NUCLEOTIDE SEQUENCE</scope>
    <source>
        <strain evidence="21">ZL_2023a</strain>
        <tissue evidence="21">Muscle</tissue>
    </source>
</reference>
<evidence type="ECO:0000256" key="12">
    <source>
        <dbReference type="ARBA" id="ARBA00023034"/>
    </source>
</evidence>
<gene>
    <name evidence="21" type="ORF">OTU49_001652</name>
</gene>
<keyword evidence="10" id="KW-0735">Signal-anchor</keyword>
<proteinExistence type="inferred from homology"/>
<comment type="similarity">
    <text evidence="4">Belongs to the glycosyltransferase 49 family.</text>
</comment>
<evidence type="ECO:0000256" key="19">
    <source>
        <dbReference type="ARBA" id="ARBA00033291"/>
    </source>
</evidence>
<evidence type="ECO:0000256" key="5">
    <source>
        <dbReference type="ARBA" id="ARBA00017962"/>
    </source>
</evidence>
<dbReference type="GO" id="GO:0000139">
    <property type="term" value="C:Golgi membrane"/>
    <property type="evidence" value="ECO:0007669"/>
    <property type="project" value="UniProtKB-SubCell"/>
</dbReference>
<dbReference type="PANTHER" id="PTHR46420:SF1">
    <property type="entry name" value="BETA-1,4-GLUCURONYLTRANSFERASE 1"/>
    <property type="match status" value="1"/>
</dbReference>
<evidence type="ECO:0000256" key="17">
    <source>
        <dbReference type="ARBA" id="ARBA00032175"/>
    </source>
</evidence>
<keyword evidence="11" id="KW-1133">Transmembrane helix</keyword>
<keyword evidence="9" id="KW-0479">Metal-binding</keyword>
<evidence type="ECO:0000256" key="14">
    <source>
        <dbReference type="ARBA" id="ARBA00023180"/>
    </source>
</evidence>
<evidence type="ECO:0000256" key="10">
    <source>
        <dbReference type="ARBA" id="ARBA00022968"/>
    </source>
</evidence>
<evidence type="ECO:0000256" key="6">
    <source>
        <dbReference type="ARBA" id="ARBA00022676"/>
    </source>
</evidence>
<evidence type="ECO:0000313" key="22">
    <source>
        <dbReference type="Proteomes" id="UP001445076"/>
    </source>
</evidence>
<dbReference type="EMBL" id="JARKIK010000027">
    <property type="protein sequence ID" value="KAK8742744.1"/>
    <property type="molecule type" value="Genomic_DNA"/>
</dbReference>
<evidence type="ECO:0000256" key="9">
    <source>
        <dbReference type="ARBA" id="ARBA00022723"/>
    </source>
</evidence>
<evidence type="ECO:0000256" key="4">
    <source>
        <dbReference type="ARBA" id="ARBA00008539"/>
    </source>
</evidence>
<evidence type="ECO:0000256" key="16">
    <source>
        <dbReference type="ARBA" id="ARBA00030723"/>
    </source>
</evidence>
<reference evidence="21 22" key="1">
    <citation type="journal article" date="2024" name="BMC Genomics">
        <title>Genome assembly of redclaw crayfish (Cherax quadricarinatus) provides insights into its immune adaptation and hypoxia tolerance.</title>
        <authorList>
            <person name="Liu Z."/>
            <person name="Zheng J."/>
            <person name="Li H."/>
            <person name="Fang K."/>
            <person name="Wang S."/>
            <person name="He J."/>
            <person name="Zhou D."/>
            <person name="Weng S."/>
            <person name="Chi M."/>
            <person name="Gu Z."/>
            <person name="He J."/>
            <person name="Li F."/>
            <person name="Wang M."/>
        </authorList>
    </citation>
    <scope>NUCLEOTIDE SEQUENCE [LARGE SCALE GENOMIC DNA]</scope>
    <source>
        <strain evidence="21">ZL_2023a</strain>
    </source>
</reference>
<evidence type="ECO:0000256" key="13">
    <source>
        <dbReference type="ARBA" id="ARBA00023136"/>
    </source>
</evidence>
<keyword evidence="12" id="KW-0333">Golgi apparatus</keyword>
<comment type="pathway">
    <text evidence="3">Protein modification; protein glycosylation.</text>
</comment>
<name>A0AAW0XSU1_CHEQU</name>
<evidence type="ECO:0000256" key="18">
    <source>
        <dbReference type="ARBA" id="ARBA00032181"/>
    </source>
</evidence>
<dbReference type="GO" id="GO:0035269">
    <property type="term" value="P:protein O-linked glycosylation via mannose"/>
    <property type="evidence" value="ECO:0007669"/>
    <property type="project" value="TreeGrafter"/>
</dbReference>
<evidence type="ECO:0000256" key="7">
    <source>
        <dbReference type="ARBA" id="ARBA00022679"/>
    </source>
</evidence>
<dbReference type="InterPro" id="IPR043189">
    <property type="entry name" value="B4GAT1"/>
</dbReference>
<comment type="catalytic activity">
    <reaction evidence="20">
        <text>3-O-[beta-D-Xyl-(1-&gt;4)-Rib-ol-P-Rib-ol-P-3-beta-D-GalNAc-(1-&gt;3)-beta-D-GlcNAc-(1-&gt;4)-(O-6-P-alpha-D-Man)]-Thr-[protein] + UDP-alpha-D-glucuronate = 3-O-[beta-D-GlcA-(1-&gt;3)-beta-D-Xyl-(1-&gt;4)-Rib-ol-P-Rib-ol-P-3-beta-D-GalNAc-(1-&gt;3)-beta-D-GlcNAc-(1-&gt;4)-(O-6-P-alpha-D-Man)]-Thr-[protein] + UDP + H(+)</text>
        <dbReference type="Rhea" id="RHEA:46860"/>
        <dbReference type="Rhea" id="RHEA-COMP:15023"/>
        <dbReference type="Rhea" id="RHEA-COMP:17482"/>
        <dbReference type="ChEBI" id="CHEBI:15378"/>
        <dbReference type="ChEBI" id="CHEBI:58052"/>
        <dbReference type="ChEBI" id="CHEBI:58223"/>
        <dbReference type="ChEBI" id="CHEBI:142405"/>
        <dbReference type="ChEBI" id="CHEBI:177336"/>
    </reaction>
</comment>
<evidence type="ECO:0000256" key="15">
    <source>
        <dbReference type="ARBA" id="ARBA00023211"/>
    </source>
</evidence>
<keyword evidence="8" id="KW-0812">Transmembrane</keyword>
<accession>A0AAW0XSU1</accession>
<dbReference type="EMBL" id="JARKIK010000027">
    <property type="protein sequence ID" value="KAK8742742.1"/>
    <property type="molecule type" value="Genomic_DNA"/>
</dbReference>
<dbReference type="AlphaFoldDB" id="A0AAW0XSU1"/>
<comment type="cofactor">
    <cofactor evidence="1">
        <name>Mn(2+)</name>
        <dbReference type="ChEBI" id="CHEBI:29035"/>
    </cofactor>
</comment>